<protein>
    <submittedName>
        <fullName evidence="2">Conserved hypothetical membrane protein</fullName>
    </submittedName>
</protein>
<keyword evidence="3" id="KW-1185">Reference proteome</keyword>
<accession>Q5L5M9</accession>
<reference evidence="2 3" key="1">
    <citation type="journal article" date="2005" name="Genome Res.">
        <title>The Chlamydophila abortus genome sequence reveals an array of variable proteins that contribute to interspecies variation.</title>
        <authorList>
            <person name="Thomson N.R."/>
            <person name="Yeats C."/>
            <person name="Bell K."/>
            <person name="Holden M.T.G."/>
            <person name="Bentley S.D."/>
            <person name="Livingstone M."/>
            <person name="Cerdeno-Tarraga A.M."/>
            <person name="Harris B."/>
            <person name="Doggett J."/>
            <person name="Ormond D."/>
            <person name="Mungal K."/>
            <person name="Clarke K."/>
            <person name="Feltwell T."/>
            <person name="Hance Z."/>
            <person name="Sanders M."/>
            <person name="Quail M.A."/>
            <person name="Price C."/>
            <person name="Parkhill J."/>
            <person name="Longbottom D."/>
        </authorList>
    </citation>
    <scope>NUCLEOTIDE SEQUENCE [LARGE SCALE GENOMIC DNA]</scope>
    <source>
        <strain evidence="3">DSM 27085 / S26/3</strain>
    </source>
</reference>
<dbReference type="AlphaFoldDB" id="Q5L5M9"/>
<keyword evidence="1" id="KW-0812">Transmembrane</keyword>
<name>Q5L5M9_CHLAB</name>
<keyword evidence="1" id="KW-0472">Membrane</keyword>
<evidence type="ECO:0000313" key="3">
    <source>
        <dbReference type="Proteomes" id="UP000001012"/>
    </source>
</evidence>
<keyword evidence="1" id="KW-1133">Transmembrane helix</keyword>
<feature type="transmembrane region" description="Helical" evidence="1">
    <location>
        <begin position="12"/>
        <end position="33"/>
    </location>
</feature>
<proteinExistence type="predicted"/>
<evidence type="ECO:0000313" key="2">
    <source>
        <dbReference type="EMBL" id="CAH64062.1"/>
    </source>
</evidence>
<dbReference type="OrthoDB" id="18576at2"/>
<evidence type="ECO:0000256" key="1">
    <source>
        <dbReference type="SAM" id="Phobius"/>
    </source>
</evidence>
<organism evidence="2 3">
    <name type="scientific">Chlamydia abortus (strain DSM 27085 / S26/3)</name>
    <name type="common">Chlamydophila abortus</name>
    <dbReference type="NCBI Taxonomy" id="218497"/>
    <lineage>
        <taxon>Bacteria</taxon>
        <taxon>Pseudomonadati</taxon>
        <taxon>Chlamydiota</taxon>
        <taxon>Chlamydiia</taxon>
        <taxon>Chlamydiales</taxon>
        <taxon>Chlamydiaceae</taxon>
        <taxon>Chlamydia/Chlamydophila group</taxon>
        <taxon>Chlamydia</taxon>
    </lineage>
</organism>
<dbReference type="EMBL" id="CR848038">
    <property type="protein sequence ID" value="CAH64062.1"/>
    <property type="molecule type" value="Genomic_DNA"/>
</dbReference>
<dbReference type="Proteomes" id="UP000001012">
    <property type="component" value="Chromosome"/>
</dbReference>
<sequence>MLETKINTISSCMLKLLKNLFLLAFCIAAYFWIRKESIVEHWLSAKLHTQVTVGRVSPRTSGMKIRYLCIHNPMPSERFPYAMEIEYVNLRFSLISMLLSKKIEISDLLIHGANFTILPYDSQSSKTNWSLLWKNFTPEAQENRALSSSYSFSSRLDDIPVLIKRCLFVNTRIHGIKSNNKDIPYLAVPSMEFHSNISKHHSLPNLATALTSILYLAVEETLYHVNIPGDIVKTLSKQSHDYFNSAYPIFTQKEEGETTTTSKKSTDEIVEFVRELFFH</sequence>
<dbReference type="KEGG" id="cab:CAB616"/>
<dbReference type="HOGENOM" id="CLU_1056452_0_0_0"/>
<gene>
    <name evidence="2" type="ordered locus">CAB616</name>
</gene>